<comment type="similarity">
    <text evidence="1">Belongs to the PemK/MazF family.</text>
</comment>
<name>A0A517D4P6_LIMRT</name>
<evidence type="ECO:0000313" key="4">
    <source>
        <dbReference type="Proteomes" id="UP000316394"/>
    </source>
</evidence>
<dbReference type="GO" id="GO:0016075">
    <property type="term" value="P:rRNA catabolic process"/>
    <property type="evidence" value="ECO:0007669"/>
    <property type="project" value="TreeGrafter"/>
</dbReference>
<proteinExistence type="inferred from homology"/>
<dbReference type="Gene3D" id="2.30.30.110">
    <property type="match status" value="1"/>
</dbReference>
<dbReference type="Pfam" id="PF02452">
    <property type="entry name" value="PemK_toxin"/>
    <property type="match status" value="1"/>
</dbReference>
<organism evidence="3 4">
    <name type="scientific">Limosilactobacillus reuteri</name>
    <name type="common">Lactobacillus reuteri</name>
    <dbReference type="NCBI Taxonomy" id="1598"/>
    <lineage>
        <taxon>Bacteria</taxon>
        <taxon>Bacillati</taxon>
        <taxon>Bacillota</taxon>
        <taxon>Bacilli</taxon>
        <taxon>Lactobacillales</taxon>
        <taxon>Lactobacillaceae</taxon>
        <taxon>Limosilactobacillus</taxon>
    </lineage>
</organism>
<dbReference type="GO" id="GO:0004521">
    <property type="term" value="F:RNA endonuclease activity"/>
    <property type="evidence" value="ECO:0007669"/>
    <property type="project" value="TreeGrafter"/>
</dbReference>
<reference evidence="3 4" key="1">
    <citation type="submission" date="2019-07" db="EMBL/GenBank/DDBJ databases">
        <title>Gastrointestinal microbiota of Peromyscus leucopus, the white-footed mouse.</title>
        <authorList>
            <person name="Milovic A."/>
            <person name="Bassam K."/>
            <person name="Barbour A.G."/>
        </authorList>
    </citation>
    <scope>NUCLEOTIDE SEQUENCE [LARGE SCALE GENOMIC DNA]</scope>
    <source>
        <strain evidence="3 4">LL7</strain>
    </source>
</reference>
<sequence>MNLNERINQKNNDLDAWNIHKKELAESCIKKIENNALRGKKYPSCGQIYLTELGENIGYEINAPHPALIISKNIYNKTGTVIVAPISSGKIRNHKHLLKCQYILSSQKYPHYLSKDSVVKLDQMRCISVNRLKEYRGRVNSDDMERIKKRIKFVLDID</sequence>
<keyword evidence="2" id="KW-1277">Toxin-antitoxin system</keyword>
<evidence type="ECO:0000256" key="1">
    <source>
        <dbReference type="ARBA" id="ARBA00007521"/>
    </source>
</evidence>
<dbReference type="InterPro" id="IPR003477">
    <property type="entry name" value="PemK-like"/>
</dbReference>
<dbReference type="GO" id="GO:0003677">
    <property type="term" value="F:DNA binding"/>
    <property type="evidence" value="ECO:0007669"/>
    <property type="project" value="InterPro"/>
</dbReference>
<dbReference type="Proteomes" id="UP000316394">
    <property type="component" value="Chromosome"/>
</dbReference>
<evidence type="ECO:0000256" key="2">
    <source>
        <dbReference type="ARBA" id="ARBA00022649"/>
    </source>
</evidence>
<gene>
    <name evidence="3" type="ORF">FOD75_04075</name>
</gene>
<evidence type="ECO:0000313" key="3">
    <source>
        <dbReference type="EMBL" id="QDR72333.1"/>
    </source>
</evidence>
<dbReference type="PANTHER" id="PTHR33988:SF2">
    <property type="entry name" value="ENDORIBONUCLEASE MAZF"/>
    <property type="match status" value="1"/>
</dbReference>
<dbReference type="AlphaFoldDB" id="A0A517D4P6"/>
<dbReference type="InterPro" id="IPR011067">
    <property type="entry name" value="Plasmid_toxin/cell-grow_inhib"/>
</dbReference>
<dbReference type="PANTHER" id="PTHR33988">
    <property type="entry name" value="ENDORIBONUCLEASE MAZF-RELATED"/>
    <property type="match status" value="1"/>
</dbReference>
<dbReference type="GO" id="GO:0006402">
    <property type="term" value="P:mRNA catabolic process"/>
    <property type="evidence" value="ECO:0007669"/>
    <property type="project" value="TreeGrafter"/>
</dbReference>
<accession>A0A517D4P6</accession>
<dbReference type="EMBL" id="CP041676">
    <property type="protein sequence ID" value="QDR72333.1"/>
    <property type="molecule type" value="Genomic_DNA"/>
</dbReference>
<dbReference type="SUPFAM" id="SSF50118">
    <property type="entry name" value="Cell growth inhibitor/plasmid maintenance toxic component"/>
    <property type="match status" value="1"/>
</dbReference>
<protein>
    <submittedName>
        <fullName evidence="3">Type II toxin-antitoxin system PemK/MazF family toxin</fullName>
    </submittedName>
</protein>
<dbReference type="RefSeq" id="WP_144226790.1">
    <property type="nucleotide sequence ID" value="NZ_CAJTCB010000017.1"/>
</dbReference>